<dbReference type="InterPro" id="IPR039568">
    <property type="entry name" value="Peptidase_MA-like_dom"/>
</dbReference>
<name>A0A5C5X6I4_9PLAN</name>
<evidence type="ECO:0000313" key="5">
    <source>
        <dbReference type="Proteomes" id="UP000317243"/>
    </source>
</evidence>
<accession>A0A5C5X6I4</accession>
<proteinExistence type="predicted"/>
<dbReference type="Pfam" id="PF13432">
    <property type="entry name" value="TPR_16"/>
    <property type="match status" value="2"/>
</dbReference>
<dbReference type="RefSeq" id="WP_197440997.1">
    <property type="nucleotide sequence ID" value="NZ_SIHI01000001.1"/>
</dbReference>
<dbReference type="Proteomes" id="UP000317243">
    <property type="component" value="Unassembled WGS sequence"/>
</dbReference>
<keyword evidence="2" id="KW-0802">TPR repeat</keyword>
<evidence type="ECO:0000259" key="3">
    <source>
        <dbReference type="Pfam" id="PF13485"/>
    </source>
</evidence>
<dbReference type="Pfam" id="PF13485">
    <property type="entry name" value="Peptidase_MA_2"/>
    <property type="match status" value="1"/>
</dbReference>
<dbReference type="InterPro" id="IPR019734">
    <property type="entry name" value="TPR_rpt"/>
</dbReference>
<dbReference type="SMART" id="SM00028">
    <property type="entry name" value="TPR"/>
    <property type="match status" value="6"/>
</dbReference>
<evidence type="ECO:0000256" key="1">
    <source>
        <dbReference type="ARBA" id="ARBA00022737"/>
    </source>
</evidence>
<dbReference type="SUPFAM" id="SSF48452">
    <property type="entry name" value="TPR-like"/>
    <property type="match status" value="2"/>
</dbReference>
<evidence type="ECO:0000256" key="2">
    <source>
        <dbReference type="ARBA" id="ARBA00022803"/>
    </source>
</evidence>
<dbReference type="InterPro" id="IPR051685">
    <property type="entry name" value="Ycf3/AcsC/BcsC/TPR_MFPF"/>
</dbReference>
<sequence>MTRTRVPSPVFIILIVSTLFSITASKAHSADINECRRLLITGQLEECLNETEAAIEDGVYGESWHILKAEAQFDLGRYQDSLTTIDQALERYSWSIRLRTAAIEACQFTGQTDRIETLYEEIGQLVQGSPWRYTDAENLITLGRFILERGADAKQVQETFFARARRNNPLHRSPILALGELALDKRDFQLAAEIFEGALENHADDPDIHFGVARAFRESDSEVSTAALQKTLKLNPHHVGAHLMQVDSLIDREQYDEANQVIDQILNVNSSHPEALAFRSAILSLQGRDEQAIDAYEAALEHWETNPLVDHVIGRELSQKYRFEEGSKRQQQALEFDQTYLAAKKQLVQDFMRLGREDEGWRLAEELHQNDPYDIAMYNLVTLRHELENFTTISENNFFIRMEPAEAEIYGQRVLKLLTQARQQLTEKYRIELPETILVEIFPKPADFEVRTFGMPGIPGFLGVCFGDVITANSPASQSQNPVNLESVLWHEFAHVITLNKTNNRMPRWLSEGLSVYEERMKDPSWGEQMNSTYRKMILEGSLSSIRNMSDLFLSPESPIHVQFAYFQSSLVVKFLIDRYGFDAILAILDDLAIGMNTNEAIERHTAPIAEIDEAFEEHALALANDFGGEVDWSEPELADVISSPLGPTAIIAWVEANPTNYVGLKQCASILLEADERTAAAEVLEKAVELFPYETGPDSPSMQLAEIYRSQDMIEKESDILNEIVNRDPDAVSPLMRLMELSQENEDWDKLAEYSTRLLAIKPLIPQPHAGLALAGEKLNHPDEAASSLEALLQMNPADPAGIHYRAAAQYQKLGDKPRAIRSSLQALEEAPRYMDALKLFVELQTTQDSSEAEPEPELLQ</sequence>
<dbReference type="Gene3D" id="1.25.40.10">
    <property type="entry name" value="Tetratricopeptide repeat domain"/>
    <property type="match status" value="2"/>
</dbReference>
<organism evidence="4 5">
    <name type="scientific">Thalassoglobus neptunius</name>
    <dbReference type="NCBI Taxonomy" id="1938619"/>
    <lineage>
        <taxon>Bacteria</taxon>
        <taxon>Pseudomonadati</taxon>
        <taxon>Planctomycetota</taxon>
        <taxon>Planctomycetia</taxon>
        <taxon>Planctomycetales</taxon>
        <taxon>Planctomycetaceae</taxon>
        <taxon>Thalassoglobus</taxon>
    </lineage>
</organism>
<dbReference type="PANTHER" id="PTHR44943:SF4">
    <property type="entry name" value="TPR REPEAT-CONTAINING PROTEIN MJ0798"/>
    <property type="match status" value="1"/>
</dbReference>
<keyword evidence="1" id="KW-0677">Repeat</keyword>
<reference evidence="4 5" key="1">
    <citation type="submission" date="2019-02" db="EMBL/GenBank/DDBJ databases">
        <title>Deep-cultivation of Planctomycetes and their phenomic and genomic characterization uncovers novel biology.</title>
        <authorList>
            <person name="Wiegand S."/>
            <person name="Jogler M."/>
            <person name="Boedeker C."/>
            <person name="Pinto D."/>
            <person name="Vollmers J."/>
            <person name="Rivas-Marin E."/>
            <person name="Kohn T."/>
            <person name="Peeters S.H."/>
            <person name="Heuer A."/>
            <person name="Rast P."/>
            <person name="Oberbeckmann S."/>
            <person name="Bunk B."/>
            <person name="Jeske O."/>
            <person name="Meyerdierks A."/>
            <person name="Storesund J.E."/>
            <person name="Kallscheuer N."/>
            <person name="Luecker S."/>
            <person name="Lage O.M."/>
            <person name="Pohl T."/>
            <person name="Merkel B.J."/>
            <person name="Hornburger P."/>
            <person name="Mueller R.-W."/>
            <person name="Bruemmer F."/>
            <person name="Labrenz M."/>
            <person name="Spormann A.M."/>
            <person name="Op Den Camp H."/>
            <person name="Overmann J."/>
            <person name="Amann R."/>
            <person name="Jetten M.S.M."/>
            <person name="Mascher T."/>
            <person name="Medema M.H."/>
            <person name="Devos D.P."/>
            <person name="Kaster A.-K."/>
            <person name="Ovreas L."/>
            <person name="Rohde M."/>
            <person name="Galperin M.Y."/>
            <person name="Jogler C."/>
        </authorList>
    </citation>
    <scope>NUCLEOTIDE SEQUENCE [LARGE SCALE GENOMIC DNA]</scope>
    <source>
        <strain evidence="4 5">KOR42</strain>
    </source>
</reference>
<dbReference type="AlphaFoldDB" id="A0A5C5X6I4"/>
<comment type="caution">
    <text evidence="4">The sequence shown here is derived from an EMBL/GenBank/DDBJ whole genome shotgun (WGS) entry which is preliminary data.</text>
</comment>
<dbReference type="InterPro" id="IPR011990">
    <property type="entry name" value="TPR-like_helical_dom_sf"/>
</dbReference>
<gene>
    <name evidence="4" type="ORF">KOR42_19040</name>
</gene>
<keyword evidence="5" id="KW-1185">Reference proteome</keyword>
<evidence type="ECO:0000313" key="4">
    <source>
        <dbReference type="EMBL" id="TWT58524.1"/>
    </source>
</evidence>
<protein>
    <submittedName>
        <fullName evidence="4">Tetratricopeptide repeat protein</fullName>
    </submittedName>
</protein>
<feature type="domain" description="Peptidase MA-like" evidence="3">
    <location>
        <begin position="489"/>
        <end position="603"/>
    </location>
</feature>
<dbReference type="PANTHER" id="PTHR44943">
    <property type="entry name" value="CELLULOSE SYNTHASE OPERON PROTEIN C"/>
    <property type="match status" value="1"/>
</dbReference>
<dbReference type="EMBL" id="SIHI01000001">
    <property type="protein sequence ID" value="TWT58524.1"/>
    <property type="molecule type" value="Genomic_DNA"/>
</dbReference>